<evidence type="ECO:0000259" key="3">
    <source>
        <dbReference type="Pfam" id="PF00561"/>
    </source>
</evidence>
<dbReference type="GeneID" id="114785811"/>
<dbReference type="PANTHER" id="PTHR43798:SF14">
    <property type="entry name" value="SERINE HYDROLASE-LIKE PROTEIN DDB_G0286239"/>
    <property type="match status" value="1"/>
</dbReference>
<organism evidence="4 5">
    <name type="scientific">Denticeps clupeoides</name>
    <name type="common">denticle herring</name>
    <dbReference type="NCBI Taxonomy" id="299321"/>
    <lineage>
        <taxon>Eukaryota</taxon>
        <taxon>Metazoa</taxon>
        <taxon>Chordata</taxon>
        <taxon>Craniata</taxon>
        <taxon>Vertebrata</taxon>
        <taxon>Euteleostomi</taxon>
        <taxon>Actinopterygii</taxon>
        <taxon>Neopterygii</taxon>
        <taxon>Teleostei</taxon>
        <taxon>Clupei</taxon>
        <taxon>Clupeiformes</taxon>
        <taxon>Denticipitoidei</taxon>
        <taxon>Denticipitidae</taxon>
        <taxon>Denticeps</taxon>
    </lineage>
</organism>
<reference evidence="4" key="3">
    <citation type="submission" date="2025-09" db="UniProtKB">
        <authorList>
            <consortium name="Ensembl"/>
        </authorList>
    </citation>
    <scope>IDENTIFICATION</scope>
</reference>
<name>A0AAY4AL87_9TELE</name>
<dbReference type="Proteomes" id="UP000694580">
    <property type="component" value="Chromosome 3"/>
</dbReference>
<gene>
    <name evidence="4" type="primary">serhl</name>
</gene>
<feature type="domain" description="AB hydrolase-1" evidence="3">
    <location>
        <begin position="44"/>
        <end position="297"/>
    </location>
</feature>
<keyword evidence="2" id="KW-0378">Hydrolase</keyword>
<dbReference type="Gene3D" id="3.40.50.1820">
    <property type="entry name" value="alpha/beta hydrolase"/>
    <property type="match status" value="1"/>
</dbReference>
<dbReference type="RefSeq" id="XP_028828265.1">
    <property type="nucleotide sequence ID" value="XM_028972432.1"/>
</dbReference>
<dbReference type="InterPro" id="IPR029058">
    <property type="entry name" value="AB_hydrolase_fold"/>
</dbReference>
<sequence length="323" mass="36041">MNRILKGVRTFSAATMTRAVSEFRTPVPWGEVRGRDWGPKDGRPVLCIHGWADNAGTFNTLIPLLPQDWRFVAVDLPGHGLSSPRPPGVFYTFPSYVADVRRIVQALQWERFTIIGHSMGANVATVFSALFPEMVEAVVLLDSYGSMPTESKNLVKNLRNGVEEMIEYERNGNGKKEKIYTREKALERLMAANPVLTEHSAQNLLERGSIEVEGGLVFSRDFRINLTNISRFSLEQSVAIFSQIQARVLIVLAENGLYKTYSIPEGYAEALEKGFENTRQFKEVTVSGDHHVHLNNPENVAPVIIEFLQSVGPEEPGNATAKL</sequence>
<dbReference type="SUPFAM" id="SSF53474">
    <property type="entry name" value="alpha/beta-Hydrolases"/>
    <property type="match status" value="1"/>
</dbReference>
<dbReference type="AlphaFoldDB" id="A0AAY4AL87"/>
<dbReference type="GO" id="GO:0016020">
    <property type="term" value="C:membrane"/>
    <property type="evidence" value="ECO:0007669"/>
    <property type="project" value="TreeGrafter"/>
</dbReference>
<reference evidence="4" key="2">
    <citation type="submission" date="2025-08" db="UniProtKB">
        <authorList>
            <consortium name="Ensembl"/>
        </authorList>
    </citation>
    <scope>IDENTIFICATION</scope>
</reference>
<dbReference type="GO" id="GO:0016787">
    <property type="term" value="F:hydrolase activity"/>
    <property type="evidence" value="ECO:0007669"/>
    <property type="project" value="UniProtKB-KW"/>
</dbReference>
<evidence type="ECO:0000313" key="5">
    <source>
        <dbReference type="Proteomes" id="UP000694580"/>
    </source>
</evidence>
<accession>A0AAY4AL87</accession>
<dbReference type="InterPro" id="IPR050266">
    <property type="entry name" value="AB_hydrolase_sf"/>
</dbReference>
<proteinExistence type="inferred from homology"/>
<evidence type="ECO:0000256" key="2">
    <source>
        <dbReference type="ARBA" id="ARBA00022801"/>
    </source>
</evidence>
<keyword evidence="5" id="KW-1185">Reference proteome</keyword>
<reference evidence="4 5" key="1">
    <citation type="submission" date="2020-06" db="EMBL/GenBank/DDBJ databases">
        <authorList>
            <consortium name="Wellcome Sanger Institute Data Sharing"/>
        </authorList>
    </citation>
    <scope>NUCLEOTIDE SEQUENCE [LARGE SCALE GENOMIC DNA]</scope>
</reference>
<dbReference type="GeneTree" id="ENSGT00530000063960"/>
<comment type="similarity">
    <text evidence="1">Belongs to the AB hydrolase superfamily.</text>
</comment>
<dbReference type="PRINTS" id="PR00111">
    <property type="entry name" value="ABHYDROLASE"/>
</dbReference>
<dbReference type="Ensembl" id="ENSDCDT00010008537.1">
    <property type="protein sequence ID" value="ENSDCDP00010008121.1"/>
    <property type="gene ID" value="ENSDCDG00010003668.1"/>
</dbReference>
<dbReference type="Pfam" id="PF00561">
    <property type="entry name" value="Abhydrolase_1"/>
    <property type="match status" value="1"/>
</dbReference>
<evidence type="ECO:0000313" key="4">
    <source>
        <dbReference type="Ensembl" id="ENSDCDP00010008121.1"/>
    </source>
</evidence>
<evidence type="ECO:0000256" key="1">
    <source>
        <dbReference type="ARBA" id="ARBA00008645"/>
    </source>
</evidence>
<protein>
    <recommendedName>
        <fullName evidence="3">AB hydrolase-1 domain-containing protein</fullName>
    </recommendedName>
</protein>
<dbReference type="InterPro" id="IPR000073">
    <property type="entry name" value="AB_hydrolase_1"/>
</dbReference>
<dbReference type="PANTHER" id="PTHR43798">
    <property type="entry name" value="MONOACYLGLYCEROL LIPASE"/>
    <property type="match status" value="1"/>
</dbReference>
<dbReference type="RefSeq" id="XP_028828266.1">
    <property type="nucleotide sequence ID" value="XM_028972433.1"/>
</dbReference>